<dbReference type="SMART" id="SM00898">
    <property type="entry name" value="Fapy_DNA_glyco"/>
    <property type="match status" value="1"/>
</dbReference>
<keyword evidence="7" id="KW-0456">Lyase</keyword>
<dbReference type="EMBL" id="WTPX01000028">
    <property type="protein sequence ID" value="NNJ25193.1"/>
    <property type="molecule type" value="Genomic_DNA"/>
</dbReference>
<evidence type="ECO:0000256" key="7">
    <source>
        <dbReference type="ARBA" id="ARBA00023239"/>
    </source>
</evidence>
<evidence type="ECO:0000256" key="2">
    <source>
        <dbReference type="ARBA" id="ARBA00012720"/>
    </source>
</evidence>
<keyword evidence="4 12" id="KW-0378">Hydrolase</keyword>
<organism evidence="12 13">
    <name type="scientific">Alienimonas chondri</name>
    <dbReference type="NCBI Taxonomy" id="2681879"/>
    <lineage>
        <taxon>Bacteria</taxon>
        <taxon>Pseudomonadati</taxon>
        <taxon>Planctomycetota</taxon>
        <taxon>Planctomycetia</taxon>
        <taxon>Planctomycetales</taxon>
        <taxon>Planctomycetaceae</taxon>
        <taxon>Alienimonas</taxon>
    </lineage>
</organism>
<keyword evidence="12" id="KW-0255">Endonuclease</keyword>
<keyword evidence="6" id="KW-0234">DNA repair</keyword>
<keyword evidence="3" id="KW-0227">DNA damage</keyword>
<feature type="domain" description="Formamidopyrimidine-DNA glycosylase catalytic" evidence="10">
    <location>
        <begin position="2"/>
        <end position="140"/>
    </location>
</feature>
<evidence type="ECO:0000256" key="6">
    <source>
        <dbReference type="ARBA" id="ARBA00023204"/>
    </source>
</evidence>
<name>A0ABX1VD13_9PLAN</name>
<gene>
    <name evidence="12" type="primary">nei1</name>
    <name evidence="12" type="ORF">LzC2_12610</name>
</gene>
<accession>A0ABX1VD13</accession>
<comment type="caution">
    <text evidence="12">The sequence shown here is derived from an EMBL/GenBank/DDBJ whole genome shotgun (WGS) entry which is preliminary data.</text>
</comment>
<dbReference type="InterPro" id="IPR010979">
    <property type="entry name" value="Ribosomal_uS13-like_H2TH"/>
</dbReference>
<dbReference type="EC" id="4.2.99.18" evidence="2"/>
<reference evidence="12 13" key="1">
    <citation type="journal article" date="2020" name="Syst. Appl. Microbiol.">
        <title>Alienimonas chondri sp. nov., a novel planctomycete isolated from the biofilm of the red alga Chondrus crispus.</title>
        <authorList>
            <person name="Vitorino I."/>
            <person name="Albuquerque L."/>
            <person name="Wiegand S."/>
            <person name="Kallscheuer N."/>
            <person name="da Costa M.S."/>
            <person name="Lobo-da-Cunha A."/>
            <person name="Jogler C."/>
            <person name="Lage O.M."/>
        </authorList>
    </citation>
    <scope>NUCLEOTIDE SEQUENCE [LARGE SCALE GENOMIC DNA]</scope>
    <source>
        <strain evidence="12 13">LzC2</strain>
    </source>
</reference>
<dbReference type="GO" id="GO:0004519">
    <property type="term" value="F:endonuclease activity"/>
    <property type="evidence" value="ECO:0007669"/>
    <property type="project" value="UniProtKB-KW"/>
</dbReference>
<dbReference type="GO" id="GO:0016798">
    <property type="term" value="F:hydrolase activity, acting on glycosyl bonds"/>
    <property type="evidence" value="ECO:0007669"/>
    <property type="project" value="UniProtKB-KW"/>
</dbReference>
<evidence type="ECO:0000313" key="13">
    <source>
        <dbReference type="Proteomes" id="UP000609651"/>
    </source>
</evidence>
<dbReference type="InterPro" id="IPR035937">
    <property type="entry name" value="FPG_N"/>
</dbReference>
<proteinExistence type="inferred from homology"/>
<dbReference type="SUPFAM" id="SSF81624">
    <property type="entry name" value="N-terminal domain of MutM-like DNA repair proteins"/>
    <property type="match status" value="1"/>
</dbReference>
<keyword evidence="5" id="KW-0238">DNA-binding</keyword>
<evidence type="ECO:0000313" key="12">
    <source>
        <dbReference type="EMBL" id="NNJ25193.1"/>
    </source>
</evidence>
<keyword evidence="13" id="KW-1185">Reference proteome</keyword>
<dbReference type="SMART" id="SM01232">
    <property type="entry name" value="H2TH"/>
    <property type="match status" value="1"/>
</dbReference>
<evidence type="ECO:0000259" key="11">
    <source>
        <dbReference type="SMART" id="SM01232"/>
    </source>
</evidence>
<dbReference type="PANTHER" id="PTHR42697:SF1">
    <property type="entry name" value="ENDONUCLEASE 8"/>
    <property type="match status" value="1"/>
</dbReference>
<keyword evidence="8" id="KW-0511">Multifunctional enzyme</keyword>
<evidence type="ECO:0000256" key="3">
    <source>
        <dbReference type="ARBA" id="ARBA00022763"/>
    </source>
</evidence>
<evidence type="ECO:0000256" key="4">
    <source>
        <dbReference type="ARBA" id="ARBA00022801"/>
    </source>
</evidence>
<dbReference type="InterPro" id="IPR012319">
    <property type="entry name" value="FPG_cat"/>
</dbReference>
<evidence type="ECO:0000256" key="5">
    <source>
        <dbReference type="ARBA" id="ARBA00023125"/>
    </source>
</evidence>
<sequence length="296" mass="32213">MPEGHKVHHLAAQHTAAFGGQALAVTSPQGRFHAGARAVDGRELGSVTAVGKHLFYCFRDPGGATAVRGGDPDEPRVVHIHLGRYGKFTPLTSPVPEAVGSVRVRMTRCDGGAAPLPPIPGQKNVGPVTGFDLRGPTACETITPNDVRAIRDRLGPDPLALRTGDKATVRAAFAKSKKPAGALIMDQPVVSGVGNIFRAEIFYELKMDPTRPARDLSDEEFDALWQVTTRQMRTGLKYGKIVTRTAREAGRPREALNGRDRFRIYRQERCPTCGDETYKWDLGGRAMYACQRCQGI</sequence>
<protein>
    <recommendedName>
        <fullName evidence="2">DNA-(apurinic or apyrimidinic site) lyase</fullName>
        <ecNumber evidence="2">4.2.99.18</ecNumber>
    </recommendedName>
</protein>
<dbReference type="Gene3D" id="1.10.8.50">
    <property type="match status" value="1"/>
</dbReference>
<evidence type="ECO:0000256" key="8">
    <source>
        <dbReference type="ARBA" id="ARBA00023268"/>
    </source>
</evidence>
<dbReference type="Proteomes" id="UP000609651">
    <property type="component" value="Unassembled WGS sequence"/>
</dbReference>
<feature type="domain" description="Formamidopyrimidine-DNA glycosylase H2TH DNA-binding" evidence="11">
    <location>
        <begin position="154"/>
        <end position="247"/>
    </location>
</feature>
<dbReference type="Pfam" id="PF06831">
    <property type="entry name" value="H2TH"/>
    <property type="match status" value="1"/>
</dbReference>
<dbReference type="Gene3D" id="3.20.190.10">
    <property type="entry name" value="MutM-like, N-terminal"/>
    <property type="match status" value="1"/>
</dbReference>
<dbReference type="RefSeq" id="WP_171184931.1">
    <property type="nucleotide sequence ID" value="NZ_WTPX01000028.1"/>
</dbReference>
<dbReference type="InterPro" id="IPR015886">
    <property type="entry name" value="H2TH_FPG"/>
</dbReference>
<dbReference type="CDD" id="cd08970">
    <property type="entry name" value="AcNei1_N"/>
    <property type="match status" value="1"/>
</dbReference>
<evidence type="ECO:0000259" key="10">
    <source>
        <dbReference type="SMART" id="SM00898"/>
    </source>
</evidence>
<comment type="similarity">
    <text evidence="1">Belongs to the FPG family.</text>
</comment>
<evidence type="ECO:0000256" key="1">
    <source>
        <dbReference type="ARBA" id="ARBA00009409"/>
    </source>
</evidence>
<evidence type="ECO:0000256" key="9">
    <source>
        <dbReference type="ARBA" id="ARBA00023295"/>
    </source>
</evidence>
<dbReference type="SUPFAM" id="SSF46946">
    <property type="entry name" value="S13-like H2TH domain"/>
    <property type="match status" value="1"/>
</dbReference>
<keyword evidence="12" id="KW-0540">Nuclease</keyword>
<dbReference type="PANTHER" id="PTHR42697">
    <property type="entry name" value="ENDONUCLEASE 8"/>
    <property type="match status" value="1"/>
</dbReference>
<keyword evidence="9 12" id="KW-0326">Glycosidase</keyword>